<accession>A0A1I2AJJ4</accession>
<dbReference type="InParanoid" id="A0A1I2AJJ4"/>
<dbReference type="Proteomes" id="UP000181976">
    <property type="component" value="Unassembled WGS sequence"/>
</dbReference>
<dbReference type="InterPro" id="IPR036116">
    <property type="entry name" value="FN3_sf"/>
</dbReference>
<name>A0A1I2AJJ4_9BACT</name>
<reference evidence="1 2" key="1">
    <citation type="submission" date="2016-10" db="EMBL/GenBank/DDBJ databases">
        <authorList>
            <person name="de Groot N.N."/>
        </authorList>
    </citation>
    <scope>NUCLEOTIDE SEQUENCE [LARGE SCALE GENOMIC DNA]</scope>
    <source>
        <strain evidence="1 2">DSM 19012</strain>
    </source>
</reference>
<evidence type="ECO:0008006" key="3">
    <source>
        <dbReference type="Google" id="ProtNLM"/>
    </source>
</evidence>
<keyword evidence="2" id="KW-1185">Reference proteome</keyword>
<dbReference type="Gene3D" id="2.60.40.10">
    <property type="entry name" value="Immunoglobulins"/>
    <property type="match status" value="1"/>
</dbReference>
<dbReference type="eggNOG" id="COG4733">
    <property type="taxonomic scope" value="Bacteria"/>
</dbReference>
<dbReference type="OrthoDB" id="9943315at2"/>
<dbReference type="InterPro" id="IPR013783">
    <property type="entry name" value="Ig-like_fold"/>
</dbReference>
<dbReference type="STRING" id="385682.SAMN05444380_11174"/>
<proteinExistence type="predicted"/>
<dbReference type="AlphaFoldDB" id="A0A1I2AJJ4"/>
<sequence length="262" mass="28879">MFIVILVTIEELTPETEYTFYLYAYNTEADVKAFSDVAMVNFTTESEIAELKVNGSGYNGWNGGGLSLDVYLAVSELFDNESEWEAAGDLVLELYCSDTEDGEYELAYQENYLYLSWNYSSVINITAFKKDMNFVDGNTYYLKAILKNENGDIIGETAVQAVLFDEPNSDPDAIIPGKPGNVKVEKDGNCVTISWDAADDAVSYTVKVASSSSMSYASEVGKTSTTSMKDCDRGQNVKMYYQVIAVSSTGNKKSSSVVSIWL</sequence>
<dbReference type="RefSeq" id="WP_010526462.1">
    <property type="nucleotide sequence ID" value="NZ_AFSL01000009.1"/>
</dbReference>
<protein>
    <recommendedName>
        <fullName evidence="3">Fibronectin type-III domain-containing protein</fullName>
    </recommendedName>
</protein>
<dbReference type="SUPFAM" id="SSF49265">
    <property type="entry name" value="Fibronectin type III"/>
    <property type="match status" value="1"/>
</dbReference>
<gene>
    <name evidence="1" type="ORF">SAMN05444380_11174</name>
</gene>
<organism evidence="1 2">
    <name type="scientific">Thermophagus xiamenensis</name>
    <dbReference type="NCBI Taxonomy" id="385682"/>
    <lineage>
        <taxon>Bacteria</taxon>
        <taxon>Pseudomonadati</taxon>
        <taxon>Bacteroidota</taxon>
        <taxon>Bacteroidia</taxon>
        <taxon>Marinilabiliales</taxon>
        <taxon>Marinilabiliaceae</taxon>
        <taxon>Thermophagus</taxon>
    </lineage>
</organism>
<evidence type="ECO:0000313" key="1">
    <source>
        <dbReference type="EMBL" id="SFE43728.1"/>
    </source>
</evidence>
<dbReference type="EMBL" id="FONA01000011">
    <property type="protein sequence ID" value="SFE43728.1"/>
    <property type="molecule type" value="Genomic_DNA"/>
</dbReference>
<evidence type="ECO:0000313" key="2">
    <source>
        <dbReference type="Proteomes" id="UP000181976"/>
    </source>
</evidence>